<evidence type="ECO:0000313" key="2">
    <source>
        <dbReference type="EMBL" id="RKF07177.1"/>
    </source>
</evidence>
<dbReference type="Gene3D" id="3.40.50.300">
    <property type="entry name" value="P-loop containing nucleotide triphosphate hydrolases"/>
    <property type="match status" value="1"/>
</dbReference>
<protein>
    <submittedName>
        <fullName evidence="2">HPr kinase/phosphorylase</fullName>
    </submittedName>
</protein>
<accession>A0A3A8AA42</accession>
<keyword evidence="2" id="KW-0808">Transferase</keyword>
<dbReference type="AlphaFoldDB" id="A0A3A8AA42"/>
<dbReference type="GO" id="GO:0005524">
    <property type="term" value="F:ATP binding"/>
    <property type="evidence" value="ECO:0007669"/>
    <property type="project" value="InterPro"/>
</dbReference>
<keyword evidence="3" id="KW-1185">Reference proteome</keyword>
<evidence type="ECO:0000259" key="1">
    <source>
        <dbReference type="Pfam" id="PF07475"/>
    </source>
</evidence>
<dbReference type="SUPFAM" id="SSF53795">
    <property type="entry name" value="PEP carboxykinase-like"/>
    <property type="match status" value="1"/>
</dbReference>
<dbReference type="CDD" id="cd01918">
    <property type="entry name" value="HprK_C"/>
    <property type="match status" value="1"/>
</dbReference>
<dbReference type="InterPro" id="IPR027417">
    <property type="entry name" value="P-loop_NTPase"/>
</dbReference>
<dbReference type="RefSeq" id="WP_109766948.1">
    <property type="nucleotide sequence ID" value="NZ_JASHJQ010000007.1"/>
</dbReference>
<dbReference type="GO" id="GO:0006109">
    <property type="term" value="P:regulation of carbohydrate metabolic process"/>
    <property type="evidence" value="ECO:0007669"/>
    <property type="project" value="InterPro"/>
</dbReference>
<proteinExistence type="predicted"/>
<keyword evidence="2" id="KW-0418">Kinase</keyword>
<dbReference type="InterPro" id="IPR011104">
    <property type="entry name" value="Hpr_kin/Pase_C"/>
</dbReference>
<organism evidence="2 3">
    <name type="scientific">Oceaniradius stylonematis</name>
    <dbReference type="NCBI Taxonomy" id="2184161"/>
    <lineage>
        <taxon>Bacteria</taxon>
        <taxon>Pseudomonadati</taxon>
        <taxon>Pseudomonadota</taxon>
        <taxon>Alphaproteobacteria</taxon>
        <taxon>Hyphomicrobiales</taxon>
        <taxon>Ahrensiaceae</taxon>
        <taxon>Oceaniradius</taxon>
    </lineage>
</organism>
<dbReference type="GO" id="GO:0000155">
    <property type="term" value="F:phosphorelay sensor kinase activity"/>
    <property type="evidence" value="ECO:0007669"/>
    <property type="project" value="InterPro"/>
</dbReference>
<name>A0A3A8AA42_9HYPH</name>
<gene>
    <name evidence="2" type="ORF">DEM25_004850</name>
</gene>
<dbReference type="OrthoDB" id="8326226at2"/>
<dbReference type="EMBL" id="QFWV02000004">
    <property type="protein sequence ID" value="RKF07177.1"/>
    <property type="molecule type" value="Genomic_DNA"/>
</dbReference>
<sequence>MSPDDTDTPPHGTCVALGGKGVLITGASGAGKTGLALTLIRRARAGGIEAGLVADDRVILEPDASGIIARCPAPLAGKIEVRGWGIADVSDIAVPSVRLALLVRLVAAGDALRFAQEHRETVEGHGFPCLRLPTGPTASAPAAVLAALGLPVWL</sequence>
<comment type="caution">
    <text evidence="2">The sequence shown here is derived from an EMBL/GenBank/DDBJ whole genome shotgun (WGS) entry which is preliminary data.</text>
</comment>
<evidence type="ECO:0000313" key="3">
    <source>
        <dbReference type="Proteomes" id="UP000246132"/>
    </source>
</evidence>
<dbReference type="Proteomes" id="UP000246132">
    <property type="component" value="Unassembled WGS sequence"/>
</dbReference>
<feature type="domain" description="HPr kinase/phosphorylase C-terminal" evidence="1">
    <location>
        <begin position="10"/>
        <end position="92"/>
    </location>
</feature>
<dbReference type="Pfam" id="PF07475">
    <property type="entry name" value="Hpr_kinase_C"/>
    <property type="match status" value="1"/>
</dbReference>
<reference evidence="2 3" key="1">
    <citation type="journal article" date="2018" name="Int. J. Syst. Bacteriol.">
        <title>Oceaniradius stylonemae gen. nov., sp. nov., isolated from a red alga, Stylonema cornu-cervi.</title>
        <authorList>
            <person name="Jeong S."/>
        </authorList>
    </citation>
    <scope>NUCLEOTIDE SEQUENCE [LARGE SCALE GENOMIC DNA]</scope>
    <source>
        <strain evidence="2 3">StC1</strain>
    </source>
</reference>